<sequence length="137" mass="15766">MEVMLASGVVRLRPERPLINSSNSFDLNMDDSTALHKFRFTIPQLQLIAVKLNMPEIVITPSNDHIIAIEALAMVCRRLGECCRLFTIANEFERSMEACRRTITTTIQLIYASWKDVQTSLFEKKQYTQTLSERNLN</sequence>
<keyword evidence="2" id="KW-1185">Reference proteome</keyword>
<comment type="caution">
    <text evidence="1">The sequence shown here is derived from an EMBL/GenBank/DDBJ whole genome shotgun (WGS) entry which is preliminary data.</text>
</comment>
<organism evidence="1 2">
    <name type="scientific">Thraustotheca clavata</name>
    <dbReference type="NCBI Taxonomy" id="74557"/>
    <lineage>
        <taxon>Eukaryota</taxon>
        <taxon>Sar</taxon>
        <taxon>Stramenopiles</taxon>
        <taxon>Oomycota</taxon>
        <taxon>Saprolegniomycetes</taxon>
        <taxon>Saprolegniales</taxon>
        <taxon>Achlyaceae</taxon>
        <taxon>Thraustotheca</taxon>
    </lineage>
</organism>
<accession>A0A1V9ZYR9</accession>
<gene>
    <name evidence="1" type="ORF">THRCLA_21234</name>
</gene>
<reference evidence="1 2" key="1">
    <citation type="journal article" date="2014" name="Genome Biol. Evol.">
        <title>The secreted proteins of Achlya hypogyna and Thraustotheca clavata identify the ancestral oomycete secretome and reveal gene acquisitions by horizontal gene transfer.</title>
        <authorList>
            <person name="Misner I."/>
            <person name="Blouin N."/>
            <person name="Leonard G."/>
            <person name="Richards T.A."/>
            <person name="Lane C.E."/>
        </authorList>
    </citation>
    <scope>NUCLEOTIDE SEQUENCE [LARGE SCALE GENOMIC DNA]</scope>
    <source>
        <strain evidence="1 2">ATCC 34112</strain>
    </source>
</reference>
<dbReference type="Proteomes" id="UP000243217">
    <property type="component" value="Unassembled WGS sequence"/>
</dbReference>
<protein>
    <submittedName>
        <fullName evidence="1">Uncharacterized protein</fullName>
    </submittedName>
</protein>
<dbReference type="OrthoDB" id="79379at2759"/>
<name>A0A1V9ZYR9_9STRA</name>
<dbReference type="AlphaFoldDB" id="A0A1V9ZYR9"/>
<proteinExistence type="predicted"/>
<evidence type="ECO:0000313" key="2">
    <source>
        <dbReference type="Proteomes" id="UP000243217"/>
    </source>
</evidence>
<evidence type="ECO:0000313" key="1">
    <source>
        <dbReference type="EMBL" id="OQS03119.1"/>
    </source>
</evidence>
<dbReference type="EMBL" id="JNBS01000990">
    <property type="protein sequence ID" value="OQS03119.1"/>
    <property type="molecule type" value="Genomic_DNA"/>
</dbReference>